<keyword evidence="8" id="KW-1185">Reference proteome</keyword>
<dbReference type="InterPro" id="IPR029510">
    <property type="entry name" value="Ald_DH_CS_GLU"/>
</dbReference>
<dbReference type="Gene3D" id="3.40.309.10">
    <property type="entry name" value="Aldehyde Dehydrogenase, Chain A, domain 2"/>
    <property type="match status" value="1"/>
</dbReference>
<evidence type="ECO:0000259" key="6">
    <source>
        <dbReference type="Pfam" id="PF00171"/>
    </source>
</evidence>
<dbReference type="InterPro" id="IPR016162">
    <property type="entry name" value="Ald_DH_N"/>
</dbReference>
<dbReference type="PIRSF" id="PIRSF036492">
    <property type="entry name" value="ALDH"/>
    <property type="match status" value="1"/>
</dbReference>
<dbReference type="InterPro" id="IPR015590">
    <property type="entry name" value="Aldehyde_DH_dom"/>
</dbReference>
<comment type="similarity">
    <text evidence="1 3 5">Belongs to the aldehyde dehydrogenase family.</text>
</comment>
<sequence>MEEVLNTLEEQKKYFYEGKTKDIYFRINQLKKLKKGISENEKLIIDALYKDLHKPEFEAYATEIGYLYDSIGHFIKNLGKWARVKTVRTPRVHFGSKSYIYSEPYGSVLIVGPFNYPFQLVIEPLIGAISAGNCVVIKPSEFTTNVSKVVVKLIRENFDERYIKVIEGGKETTAALINSPFDYIFFTGSINVGKIVMEAAAKNLVPVTLELGGKSPTIVHKDANIEIAAQRIVWGKFMNVGQTCVAPDYILVHREVREELISKMIKKIKVFYGNNPKTSRDYGRIVNEKQMSRLIGLIDKNKTVFGGDYDIEDLYIHPTIMDNVKWEDKVMEEEIFGPILPVLTYENLDDVIIKINSRPKPLALYVFTEDKKIEEKTIQGISYGGGCVNDTMTHLASPFLPFGGVGTAGLGSYHGRKSFETFSHIKSVLKKSTKINFKFIFPPYNRGKVALLRKIMK</sequence>
<dbReference type="SUPFAM" id="SSF53720">
    <property type="entry name" value="ALDH-like"/>
    <property type="match status" value="1"/>
</dbReference>
<keyword evidence="2 3" id="KW-0560">Oxidoreductase</keyword>
<evidence type="ECO:0000313" key="7">
    <source>
        <dbReference type="EMBL" id="MDW8801578.1"/>
    </source>
</evidence>
<dbReference type="Proteomes" id="UP001281656">
    <property type="component" value="Unassembled WGS sequence"/>
</dbReference>
<dbReference type="PANTHER" id="PTHR43570">
    <property type="entry name" value="ALDEHYDE DEHYDROGENASE"/>
    <property type="match status" value="1"/>
</dbReference>
<evidence type="ECO:0000256" key="1">
    <source>
        <dbReference type="ARBA" id="ARBA00009986"/>
    </source>
</evidence>
<evidence type="ECO:0000256" key="5">
    <source>
        <dbReference type="RuleBase" id="RU003345"/>
    </source>
</evidence>
<dbReference type="EMBL" id="JARUJP010000010">
    <property type="protein sequence ID" value="MDW8801578.1"/>
    <property type="molecule type" value="Genomic_DNA"/>
</dbReference>
<reference evidence="7 8" key="1">
    <citation type="submission" date="2023-04" db="EMBL/GenBank/DDBJ databases">
        <title>Clostridium tannerae sp. nov., isolated from the fecal material of an alpaca.</title>
        <authorList>
            <person name="Miller S."/>
            <person name="Hendry M."/>
            <person name="King J."/>
            <person name="Sankaranarayanan K."/>
            <person name="Lawson P.A."/>
        </authorList>
    </citation>
    <scope>NUCLEOTIDE SEQUENCE [LARGE SCALE GENOMIC DNA]</scope>
    <source>
        <strain evidence="7 8">A1-XYC3</strain>
    </source>
</reference>
<evidence type="ECO:0000256" key="4">
    <source>
        <dbReference type="PROSITE-ProRule" id="PRU10007"/>
    </source>
</evidence>
<dbReference type="InterPro" id="IPR016163">
    <property type="entry name" value="Ald_DH_C"/>
</dbReference>
<accession>A0ABU4JUI3</accession>
<name>A0ABU4JUI3_9CLOT</name>
<gene>
    <name evidence="7" type="ORF">P8V03_10480</name>
</gene>
<evidence type="ECO:0000256" key="3">
    <source>
        <dbReference type="PIRNR" id="PIRNR036492"/>
    </source>
</evidence>
<protein>
    <recommendedName>
        <fullName evidence="3">Aldehyde dehydrogenase</fullName>
    </recommendedName>
</protein>
<dbReference type="Gene3D" id="3.40.605.10">
    <property type="entry name" value="Aldehyde Dehydrogenase, Chain A, domain 1"/>
    <property type="match status" value="1"/>
</dbReference>
<dbReference type="CDD" id="cd07136">
    <property type="entry name" value="ALDH_YwdH-P39616"/>
    <property type="match status" value="1"/>
</dbReference>
<dbReference type="InterPro" id="IPR016161">
    <property type="entry name" value="Ald_DH/histidinol_DH"/>
</dbReference>
<dbReference type="RefSeq" id="WP_318798115.1">
    <property type="nucleotide sequence ID" value="NZ_JARUJP010000010.1"/>
</dbReference>
<dbReference type="InterPro" id="IPR012394">
    <property type="entry name" value="Aldehyde_DH_NAD(P)"/>
</dbReference>
<evidence type="ECO:0000313" key="8">
    <source>
        <dbReference type="Proteomes" id="UP001281656"/>
    </source>
</evidence>
<dbReference type="PROSITE" id="PS00687">
    <property type="entry name" value="ALDEHYDE_DEHYDR_GLU"/>
    <property type="match status" value="1"/>
</dbReference>
<dbReference type="Pfam" id="PF00171">
    <property type="entry name" value="Aldedh"/>
    <property type="match status" value="1"/>
</dbReference>
<evidence type="ECO:0000256" key="2">
    <source>
        <dbReference type="ARBA" id="ARBA00023002"/>
    </source>
</evidence>
<feature type="domain" description="Aldehyde dehydrogenase" evidence="6">
    <location>
        <begin position="6"/>
        <end position="428"/>
    </location>
</feature>
<feature type="active site" evidence="4">
    <location>
        <position position="210"/>
    </location>
</feature>
<dbReference type="PANTHER" id="PTHR43570:SF16">
    <property type="entry name" value="ALDEHYDE DEHYDROGENASE TYPE III, ISOFORM Q"/>
    <property type="match status" value="1"/>
</dbReference>
<organism evidence="7 8">
    <name type="scientific">Clostridium tanneri</name>
    <dbReference type="NCBI Taxonomy" id="3037988"/>
    <lineage>
        <taxon>Bacteria</taxon>
        <taxon>Bacillati</taxon>
        <taxon>Bacillota</taxon>
        <taxon>Clostridia</taxon>
        <taxon>Eubacteriales</taxon>
        <taxon>Clostridiaceae</taxon>
        <taxon>Clostridium</taxon>
    </lineage>
</organism>
<proteinExistence type="inferred from homology"/>
<comment type="caution">
    <text evidence="7">The sequence shown here is derived from an EMBL/GenBank/DDBJ whole genome shotgun (WGS) entry which is preliminary data.</text>
</comment>